<feature type="region of interest" description="Disordered" evidence="1">
    <location>
        <begin position="20"/>
        <end position="74"/>
    </location>
</feature>
<evidence type="ECO:0000256" key="1">
    <source>
        <dbReference type="SAM" id="MobiDB-lite"/>
    </source>
</evidence>
<name>A0ABU7DFU3_9TELE</name>
<dbReference type="Proteomes" id="UP001352852">
    <property type="component" value="Unassembled WGS sequence"/>
</dbReference>
<reference evidence="2 3" key="1">
    <citation type="submission" date="2021-06" db="EMBL/GenBank/DDBJ databases">
        <authorList>
            <person name="Palmer J.M."/>
        </authorList>
    </citation>
    <scope>NUCLEOTIDE SEQUENCE [LARGE SCALE GENOMIC DNA]</scope>
    <source>
        <strain evidence="2 3">CL_MEX2019</strain>
        <tissue evidence="2">Muscle</tissue>
    </source>
</reference>
<dbReference type="EMBL" id="JAHUTJ010025418">
    <property type="protein sequence ID" value="MED6274002.1"/>
    <property type="molecule type" value="Genomic_DNA"/>
</dbReference>
<accession>A0ABU7DFU3</accession>
<sequence>EATKKPMVTLEELQKSTAQRVEAGGAGRMKAAAAGGSTQCQESSGRHAEREGEREGGQQRMPPWPAAWKGDSGA</sequence>
<evidence type="ECO:0000313" key="2">
    <source>
        <dbReference type="EMBL" id="MED6274002.1"/>
    </source>
</evidence>
<comment type="caution">
    <text evidence="2">The sequence shown here is derived from an EMBL/GenBank/DDBJ whole genome shotgun (WGS) entry which is preliminary data.</text>
</comment>
<protein>
    <submittedName>
        <fullName evidence="2">Uncharacterized protein</fullName>
    </submittedName>
</protein>
<feature type="non-terminal residue" evidence="2">
    <location>
        <position position="1"/>
    </location>
</feature>
<evidence type="ECO:0000313" key="3">
    <source>
        <dbReference type="Proteomes" id="UP001352852"/>
    </source>
</evidence>
<proteinExistence type="predicted"/>
<feature type="compositionally biased region" description="Basic and acidic residues" evidence="1">
    <location>
        <begin position="44"/>
        <end position="57"/>
    </location>
</feature>
<gene>
    <name evidence="2" type="ORF">CHARACLAT_012064</name>
</gene>
<organism evidence="2 3">
    <name type="scientific">Characodon lateralis</name>
    <dbReference type="NCBI Taxonomy" id="208331"/>
    <lineage>
        <taxon>Eukaryota</taxon>
        <taxon>Metazoa</taxon>
        <taxon>Chordata</taxon>
        <taxon>Craniata</taxon>
        <taxon>Vertebrata</taxon>
        <taxon>Euteleostomi</taxon>
        <taxon>Actinopterygii</taxon>
        <taxon>Neopterygii</taxon>
        <taxon>Teleostei</taxon>
        <taxon>Neoteleostei</taxon>
        <taxon>Acanthomorphata</taxon>
        <taxon>Ovalentaria</taxon>
        <taxon>Atherinomorphae</taxon>
        <taxon>Cyprinodontiformes</taxon>
        <taxon>Goodeidae</taxon>
        <taxon>Characodon</taxon>
    </lineage>
</organism>
<keyword evidence="3" id="KW-1185">Reference proteome</keyword>